<feature type="domain" description="Alanine dehydrogenase/pyridine nucleotide transhydrogenase NAD(H)-binding" evidence="10">
    <location>
        <begin position="149"/>
        <end position="297"/>
    </location>
</feature>
<dbReference type="PANTHER" id="PTHR42795:SF1">
    <property type="entry name" value="ALANINE DEHYDROGENASE"/>
    <property type="match status" value="1"/>
</dbReference>
<gene>
    <name evidence="12" type="primary">ald</name>
    <name evidence="12" type="ORF">QJ522_05490</name>
</gene>
<dbReference type="FunFam" id="3.40.50.720:FF:000049">
    <property type="entry name" value="Alanine dehydrogenase"/>
    <property type="match status" value="1"/>
</dbReference>
<dbReference type="PIRSF" id="PIRSF000183">
    <property type="entry name" value="Alanine_dh"/>
    <property type="match status" value="1"/>
</dbReference>
<dbReference type="GO" id="GO:0042853">
    <property type="term" value="P:L-alanine catabolic process"/>
    <property type="evidence" value="ECO:0007669"/>
    <property type="project" value="InterPro"/>
</dbReference>
<accession>A0AAW6TYA8</accession>
<keyword evidence="3 5" id="KW-0560">Oxidoreductase</keyword>
<feature type="binding site" evidence="8">
    <location>
        <begin position="267"/>
        <end position="270"/>
    </location>
    <ligand>
        <name>NAD(+)</name>
        <dbReference type="ChEBI" id="CHEBI:57540"/>
    </ligand>
</feature>
<dbReference type="InterPro" id="IPR008141">
    <property type="entry name" value="Ala_DH"/>
</dbReference>
<dbReference type="Proteomes" id="UP001431776">
    <property type="component" value="Unassembled WGS sequence"/>
</dbReference>
<evidence type="ECO:0000256" key="6">
    <source>
        <dbReference type="PIRSR" id="PIRSR000183-1"/>
    </source>
</evidence>
<feature type="binding site" evidence="9">
    <location>
        <position position="323"/>
    </location>
    <ligand>
        <name>Mg(2+)</name>
        <dbReference type="ChEBI" id="CHEBI:18420"/>
    </ligand>
</feature>
<dbReference type="SMART" id="SM01002">
    <property type="entry name" value="AlaDh_PNT_C"/>
    <property type="match status" value="1"/>
</dbReference>
<feature type="binding site" evidence="8">
    <location>
        <position position="279"/>
    </location>
    <ligand>
        <name>NAD(+)</name>
        <dbReference type="ChEBI" id="CHEBI:57540"/>
    </ligand>
</feature>
<evidence type="ECO:0000256" key="8">
    <source>
        <dbReference type="PIRSR" id="PIRSR000183-3"/>
    </source>
</evidence>
<keyword evidence="13" id="KW-1185">Reference proteome</keyword>
<feature type="binding site" evidence="7">
    <location>
        <position position="75"/>
    </location>
    <ligand>
        <name>substrate</name>
    </ligand>
</feature>
<comment type="caution">
    <text evidence="12">The sequence shown here is derived from an EMBL/GenBank/DDBJ whole genome shotgun (WGS) entry which is preliminary data.</text>
</comment>
<dbReference type="Gene3D" id="3.40.50.720">
    <property type="entry name" value="NAD(P)-binding Rossmann-like Domain"/>
    <property type="match status" value="2"/>
</dbReference>
<evidence type="ECO:0000313" key="13">
    <source>
        <dbReference type="Proteomes" id="UP001431776"/>
    </source>
</evidence>
<dbReference type="CDD" id="cd05305">
    <property type="entry name" value="L-AlaDH"/>
    <property type="match status" value="1"/>
</dbReference>
<feature type="active site" description="Proton donor/acceptor" evidence="6">
    <location>
        <position position="96"/>
    </location>
</feature>
<dbReference type="EC" id="1.4.1.1" evidence="2 5"/>
<dbReference type="GO" id="GO:0046872">
    <property type="term" value="F:metal ion binding"/>
    <property type="evidence" value="ECO:0007669"/>
    <property type="project" value="UniProtKB-KW"/>
</dbReference>
<feature type="active site" description="Proton donor/acceptor" evidence="6">
    <location>
        <position position="270"/>
    </location>
</feature>
<dbReference type="InterPro" id="IPR007886">
    <property type="entry name" value="AlaDH/PNT_N"/>
</dbReference>
<dbReference type="RefSeq" id="WP_349243899.1">
    <property type="nucleotide sequence ID" value="NZ_JASCXX010000005.1"/>
</dbReference>
<sequence length="364" mass="38651">MIIGVPKEIKKDEYRVALLPVGANLLTSDGHTVLFERGAALGSGFDDETYAEVGAEIVESAEEIYRRADLVAKVKEPQPSEIEQLRPDQTLFCYFHFAASRPLTVGCLKSGSTAVAYETLADPRGRLPLLTPMSEIAGRMSIQEGAKCLERPMMGRGLLLGGVPGVAPGEVLVLGGGVVGTHAARMAAGLAAHVTIMDINLDRLRYLHEVMPANVTTIYCDPHTVEEYAMEADLVIGAVLIPGDRAPRLISRALVSRMKPGSVIVDVSIDQGGCAETSRPTTHSDPIYLVDGVVHYAVANIPGAVSRTSSVALCNATLPYLRELASKGVDAFAATDAGHAAAINMRNFRLTNAAVAHAFPDLPT</sequence>
<name>A0AAW6TYA8_9BACT</name>
<evidence type="ECO:0000259" key="10">
    <source>
        <dbReference type="SMART" id="SM01002"/>
    </source>
</evidence>
<feature type="binding site" evidence="8">
    <location>
        <position position="198"/>
    </location>
    <ligand>
        <name>NAD(+)</name>
        <dbReference type="ChEBI" id="CHEBI:57540"/>
    </ligand>
</feature>
<dbReference type="GO" id="GO:0000166">
    <property type="term" value="F:nucleotide binding"/>
    <property type="evidence" value="ECO:0007669"/>
    <property type="project" value="UniProtKB-KW"/>
</dbReference>
<dbReference type="AlphaFoldDB" id="A0AAW6TYA8"/>
<dbReference type="SUPFAM" id="SSF51735">
    <property type="entry name" value="NAD(P)-binding Rossmann-fold domains"/>
    <property type="match status" value="1"/>
</dbReference>
<evidence type="ECO:0000259" key="11">
    <source>
        <dbReference type="SMART" id="SM01003"/>
    </source>
</evidence>
<evidence type="ECO:0000256" key="5">
    <source>
        <dbReference type="PIRNR" id="PIRNR000183"/>
    </source>
</evidence>
<dbReference type="GO" id="GO:0005886">
    <property type="term" value="C:plasma membrane"/>
    <property type="evidence" value="ECO:0007669"/>
    <property type="project" value="TreeGrafter"/>
</dbReference>
<feature type="binding site" evidence="8">
    <location>
        <position position="134"/>
    </location>
    <ligand>
        <name>NAD(+)</name>
        <dbReference type="ChEBI" id="CHEBI:57540"/>
    </ligand>
</feature>
<proteinExistence type="inferred from homology"/>
<keyword evidence="9" id="KW-0479">Metal-binding</keyword>
<evidence type="ECO:0000256" key="7">
    <source>
        <dbReference type="PIRSR" id="PIRSR000183-2"/>
    </source>
</evidence>
<dbReference type="SMART" id="SM01003">
    <property type="entry name" value="AlaDh_PNT_N"/>
    <property type="match status" value="1"/>
</dbReference>
<comment type="similarity">
    <text evidence="1 5">Belongs to the AlaDH/PNT family.</text>
</comment>
<dbReference type="InterPro" id="IPR007698">
    <property type="entry name" value="AlaDH/PNT_NAD(H)-bd"/>
</dbReference>
<feature type="domain" description="Alanine dehydrogenase/pyridine nucleotide transhydrogenase N-terminal" evidence="11">
    <location>
        <begin position="4"/>
        <end position="137"/>
    </location>
</feature>
<comment type="catalytic activity">
    <reaction evidence="5">
        <text>L-alanine + NAD(+) + H2O = pyruvate + NH4(+) + NADH + H(+)</text>
        <dbReference type="Rhea" id="RHEA:18405"/>
        <dbReference type="ChEBI" id="CHEBI:15361"/>
        <dbReference type="ChEBI" id="CHEBI:15377"/>
        <dbReference type="ChEBI" id="CHEBI:15378"/>
        <dbReference type="ChEBI" id="CHEBI:28938"/>
        <dbReference type="ChEBI" id="CHEBI:57540"/>
        <dbReference type="ChEBI" id="CHEBI:57945"/>
        <dbReference type="ChEBI" id="CHEBI:57972"/>
        <dbReference type="EC" id="1.4.1.1"/>
    </reaction>
</comment>
<evidence type="ECO:0000256" key="3">
    <source>
        <dbReference type="ARBA" id="ARBA00023002"/>
    </source>
</evidence>
<reference evidence="12" key="1">
    <citation type="submission" date="2023-05" db="EMBL/GenBank/DDBJ databases">
        <title>Anaerotaeda fermentans gen. nov., sp. nov., a novel anaerobic planctomycete of the new family within the order Sedimentisphaerales isolated from Taman Peninsula, Russia.</title>
        <authorList>
            <person name="Khomyakova M.A."/>
            <person name="Merkel A.Y."/>
            <person name="Slobodkin A.I."/>
        </authorList>
    </citation>
    <scope>NUCLEOTIDE SEQUENCE</scope>
    <source>
        <strain evidence="12">M17dextr</strain>
    </source>
</reference>
<evidence type="ECO:0000256" key="2">
    <source>
        <dbReference type="ARBA" id="ARBA00012897"/>
    </source>
</evidence>
<dbReference type="Pfam" id="PF01262">
    <property type="entry name" value="AlaDh_PNT_C"/>
    <property type="match status" value="1"/>
</dbReference>
<feature type="binding site" evidence="8">
    <location>
        <begin position="239"/>
        <end position="240"/>
    </location>
    <ligand>
        <name>NAD(+)</name>
        <dbReference type="ChEBI" id="CHEBI:57540"/>
    </ligand>
</feature>
<dbReference type="PANTHER" id="PTHR42795">
    <property type="entry name" value="ALANINE DEHYDROGENASE"/>
    <property type="match status" value="1"/>
</dbReference>
<dbReference type="SUPFAM" id="SSF52283">
    <property type="entry name" value="Formate/glycerate dehydrogenase catalytic domain-like"/>
    <property type="match status" value="1"/>
</dbReference>
<evidence type="ECO:0000256" key="9">
    <source>
        <dbReference type="PIRSR" id="PIRSR000183-4"/>
    </source>
</evidence>
<protein>
    <recommendedName>
        <fullName evidence="2 5">Alanine dehydrogenase</fullName>
        <ecNumber evidence="2 5">1.4.1.1</ecNumber>
    </recommendedName>
</protein>
<evidence type="ECO:0000313" key="12">
    <source>
        <dbReference type="EMBL" id="MDI6448488.1"/>
    </source>
</evidence>
<evidence type="ECO:0000256" key="1">
    <source>
        <dbReference type="ARBA" id="ARBA00005689"/>
    </source>
</evidence>
<feature type="binding site" evidence="7">
    <location>
        <position position="15"/>
    </location>
    <ligand>
        <name>substrate</name>
    </ligand>
</feature>
<dbReference type="InterPro" id="IPR036291">
    <property type="entry name" value="NAD(P)-bd_dom_sf"/>
</dbReference>
<keyword evidence="9" id="KW-0460">Magnesium</keyword>
<comment type="cofactor">
    <cofactor evidence="9">
        <name>Mg(2+)</name>
        <dbReference type="ChEBI" id="CHEBI:18420"/>
    </cofactor>
    <text evidence="9">Binds 1 Mg(2+) ion per subunit.</text>
</comment>
<keyword evidence="8" id="KW-0547">Nucleotide-binding</keyword>
<keyword evidence="4 5" id="KW-0520">NAD</keyword>
<dbReference type="Pfam" id="PF05222">
    <property type="entry name" value="AlaDh_PNT_N"/>
    <property type="match status" value="1"/>
</dbReference>
<organism evidence="12 13">
    <name type="scientific">Anaerobaca lacustris</name>
    <dbReference type="NCBI Taxonomy" id="3044600"/>
    <lineage>
        <taxon>Bacteria</taxon>
        <taxon>Pseudomonadati</taxon>
        <taxon>Planctomycetota</taxon>
        <taxon>Phycisphaerae</taxon>
        <taxon>Sedimentisphaerales</taxon>
        <taxon>Anaerobacaceae</taxon>
        <taxon>Anaerobaca</taxon>
    </lineage>
</organism>
<dbReference type="NCBIfam" id="TIGR00518">
    <property type="entry name" value="alaDH"/>
    <property type="match status" value="1"/>
</dbReference>
<feature type="binding site" evidence="8">
    <location>
        <position position="203"/>
    </location>
    <ligand>
        <name>NAD(+)</name>
        <dbReference type="ChEBI" id="CHEBI:57540"/>
    </ligand>
</feature>
<dbReference type="EMBL" id="JASCXX010000005">
    <property type="protein sequence ID" value="MDI6448488.1"/>
    <property type="molecule type" value="Genomic_DNA"/>
</dbReference>
<dbReference type="GO" id="GO:0000286">
    <property type="term" value="F:alanine dehydrogenase activity"/>
    <property type="evidence" value="ECO:0007669"/>
    <property type="project" value="UniProtKB-UniRule"/>
</dbReference>
<evidence type="ECO:0000256" key="4">
    <source>
        <dbReference type="ARBA" id="ARBA00023027"/>
    </source>
</evidence>